<dbReference type="InterPro" id="IPR027470">
    <property type="entry name" value="Cation_efflux_CTD"/>
</dbReference>
<keyword evidence="6 7" id="KW-0472">Membrane</keyword>
<feature type="transmembrane region" description="Helical" evidence="7">
    <location>
        <begin position="157"/>
        <end position="174"/>
    </location>
</feature>
<dbReference type="Pfam" id="PF16916">
    <property type="entry name" value="ZT_dimer"/>
    <property type="match status" value="1"/>
</dbReference>
<evidence type="ECO:0000259" key="8">
    <source>
        <dbReference type="Pfam" id="PF01545"/>
    </source>
</evidence>
<comment type="subcellular location">
    <subcellularLocation>
        <location evidence="1">Membrane</location>
        <topology evidence="1">Multi-pass membrane protein</topology>
    </subcellularLocation>
</comment>
<keyword evidence="3" id="KW-0813">Transport</keyword>
<keyword evidence="5 7" id="KW-1133">Transmembrane helix</keyword>
<dbReference type="NCBIfam" id="TIGR01297">
    <property type="entry name" value="CDF"/>
    <property type="match status" value="1"/>
</dbReference>
<evidence type="ECO:0000256" key="4">
    <source>
        <dbReference type="ARBA" id="ARBA00022692"/>
    </source>
</evidence>
<evidence type="ECO:0000256" key="1">
    <source>
        <dbReference type="ARBA" id="ARBA00004141"/>
    </source>
</evidence>
<dbReference type="InterPro" id="IPR050291">
    <property type="entry name" value="CDF_Transporter"/>
</dbReference>
<dbReference type="Pfam" id="PF01545">
    <property type="entry name" value="Cation_efflux"/>
    <property type="match status" value="1"/>
</dbReference>
<evidence type="ECO:0000313" key="10">
    <source>
        <dbReference type="EMBL" id="VAW17750.1"/>
    </source>
</evidence>
<comment type="similarity">
    <text evidence="2">Belongs to the cation diffusion facilitator (CDF) transporter (TC 2.A.4) family.</text>
</comment>
<dbReference type="PANTHER" id="PTHR43840">
    <property type="entry name" value="MITOCHONDRIAL METAL TRANSPORTER 1-RELATED"/>
    <property type="match status" value="1"/>
</dbReference>
<gene>
    <name evidence="10" type="ORF">MNBD_BACTEROID01-2316</name>
</gene>
<evidence type="ECO:0000256" key="3">
    <source>
        <dbReference type="ARBA" id="ARBA00022448"/>
    </source>
</evidence>
<dbReference type="InterPro" id="IPR036837">
    <property type="entry name" value="Cation_efflux_CTD_sf"/>
</dbReference>
<dbReference type="InterPro" id="IPR058533">
    <property type="entry name" value="Cation_efflux_TM"/>
</dbReference>
<sequence length="287" mass="31834">MPDKEKYIQREGRLSIILNLVLFGLKYWAGVVTGSLALIADAWHTLTDSVSSVIVLVGGKVSRKPADEDHPFGHGRAEYIAVVIIGVLLAIIAFDFIIGAIEKFNNHEETVFGTVALVVTIISIVVKEVMAQYAFWAARKADSSILKADGWHHRTDALSSLVILIGILVGKYFWWTDAALSIAVALMIGWASYEILSNQIKSLLGEGPSDQLLKAIKEIGESVCHREIHLHHIHLHNYGNHTELSCHIKLPKEMPLDEAHSICTKIEEALKDKFGYIATVHPEPLFF</sequence>
<name>A0A3B0TM80_9ZZZZ</name>
<dbReference type="InterPro" id="IPR027469">
    <property type="entry name" value="Cation_efflux_TMD_sf"/>
</dbReference>
<proteinExistence type="inferred from homology"/>
<evidence type="ECO:0000256" key="6">
    <source>
        <dbReference type="ARBA" id="ARBA00023136"/>
    </source>
</evidence>
<dbReference type="InterPro" id="IPR002524">
    <property type="entry name" value="Cation_efflux"/>
</dbReference>
<dbReference type="PANTHER" id="PTHR43840:SF15">
    <property type="entry name" value="MITOCHONDRIAL METAL TRANSPORTER 1-RELATED"/>
    <property type="match status" value="1"/>
</dbReference>
<dbReference type="EMBL" id="UOEP01000078">
    <property type="protein sequence ID" value="VAW17750.1"/>
    <property type="molecule type" value="Genomic_DNA"/>
</dbReference>
<dbReference type="GO" id="GO:0016020">
    <property type="term" value="C:membrane"/>
    <property type="evidence" value="ECO:0007669"/>
    <property type="project" value="UniProtKB-SubCell"/>
</dbReference>
<protein>
    <submittedName>
        <fullName evidence="10">Cobalt-zinc-cadmium resistance protein</fullName>
    </submittedName>
</protein>
<feature type="domain" description="Cation efflux protein cytoplasmic" evidence="9">
    <location>
        <begin position="208"/>
        <end position="284"/>
    </location>
</feature>
<dbReference type="GO" id="GO:0008324">
    <property type="term" value="F:monoatomic cation transmembrane transporter activity"/>
    <property type="evidence" value="ECO:0007669"/>
    <property type="project" value="InterPro"/>
</dbReference>
<feature type="transmembrane region" description="Helical" evidence="7">
    <location>
        <begin position="113"/>
        <end position="136"/>
    </location>
</feature>
<feature type="transmembrane region" description="Helical" evidence="7">
    <location>
        <begin position="12"/>
        <end position="29"/>
    </location>
</feature>
<accession>A0A3B0TM80</accession>
<reference evidence="10" key="1">
    <citation type="submission" date="2018-06" db="EMBL/GenBank/DDBJ databases">
        <authorList>
            <person name="Zhirakovskaya E."/>
        </authorList>
    </citation>
    <scope>NUCLEOTIDE SEQUENCE</scope>
</reference>
<dbReference type="SUPFAM" id="SSF160240">
    <property type="entry name" value="Cation efflux protein cytoplasmic domain-like"/>
    <property type="match status" value="1"/>
</dbReference>
<evidence type="ECO:0000256" key="7">
    <source>
        <dbReference type="SAM" id="Phobius"/>
    </source>
</evidence>
<organism evidence="10">
    <name type="scientific">hydrothermal vent metagenome</name>
    <dbReference type="NCBI Taxonomy" id="652676"/>
    <lineage>
        <taxon>unclassified sequences</taxon>
        <taxon>metagenomes</taxon>
        <taxon>ecological metagenomes</taxon>
    </lineage>
</organism>
<evidence type="ECO:0000259" key="9">
    <source>
        <dbReference type="Pfam" id="PF16916"/>
    </source>
</evidence>
<evidence type="ECO:0000256" key="2">
    <source>
        <dbReference type="ARBA" id="ARBA00008114"/>
    </source>
</evidence>
<dbReference type="FunFam" id="1.20.1510.10:FF:000006">
    <property type="entry name" value="Divalent cation efflux transporter"/>
    <property type="match status" value="1"/>
</dbReference>
<dbReference type="Gene3D" id="1.20.1510.10">
    <property type="entry name" value="Cation efflux protein transmembrane domain"/>
    <property type="match status" value="1"/>
</dbReference>
<feature type="transmembrane region" description="Helical" evidence="7">
    <location>
        <begin position="79"/>
        <end position="101"/>
    </location>
</feature>
<feature type="domain" description="Cation efflux protein transmembrane" evidence="8">
    <location>
        <begin position="14"/>
        <end position="204"/>
    </location>
</feature>
<keyword evidence="4 7" id="KW-0812">Transmembrane</keyword>
<dbReference type="Gene3D" id="3.30.70.1350">
    <property type="entry name" value="Cation efflux protein, cytoplasmic domain"/>
    <property type="match status" value="1"/>
</dbReference>
<dbReference type="AlphaFoldDB" id="A0A3B0TM80"/>
<evidence type="ECO:0000256" key="5">
    <source>
        <dbReference type="ARBA" id="ARBA00022989"/>
    </source>
</evidence>
<dbReference type="SUPFAM" id="SSF161111">
    <property type="entry name" value="Cation efflux protein transmembrane domain-like"/>
    <property type="match status" value="1"/>
</dbReference>